<feature type="non-terminal residue" evidence="1">
    <location>
        <position position="1"/>
    </location>
</feature>
<dbReference type="EMBL" id="BARV01015515">
    <property type="protein sequence ID" value="GAI31289.1"/>
    <property type="molecule type" value="Genomic_DNA"/>
</dbReference>
<proteinExistence type="predicted"/>
<name>X1PK79_9ZZZZ</name>
<sequence length="36" mass="4164">VEEIINGHSYFIPLAFNSLFSPNSGQIKNNKDKYDY</sequence>
<accession>X1PK79</accession>
<protein>
    <submittedName>
        <fullName evidence="1">Uncharacterized protein</fullName>
    </submittedName>
</protein>
<gene>
    <name evidence="1" type="ORF">S06H3_26805</name>
</gene>
<comment type="caution">
    <text evidence="1">The sequence shown here is derived from an EMBL/GenBank/DDBJ whole genome shotgun (WGS) entry which is preliminary data.</text>
</comment>
<dbReference type="AlphaFoldDB" id="X1PK79"/>
<evidence type="ECO:0000313" key="1">
    <source>
        <dbReference type="EMBL" id="GAI31289.1"/>
    </source>
</evidence>
<organism evidence="1">
    <name type="scientific">marine sediment metagenome</name>
    <dbReference type="NCBI Taxonomy" id="412755"/>
    <lineage>
        <taxon>unclassified sequences</taxon>
        <taxon>metagenomes</taxon>
        <taxon>ecological metagenomes</taxon>
    </lineage>
</organism>
<reference evidence="1" key="1">
    <citation type="journal article" date="2014" name="Front. Microbiol.">
        <title>High frequency of phylogenetically diverse reductive dehalogenase-homologous genes in deep subseafloor sedimentary metagenomes.</title>
        <authorList>
            <person name="Kawai M."/>
            <person name="Futagami T."/>
            <person name="Toyoda A."/>
            <person name="Takaki Y."/>
            <person name="Nishi S."/>
            <person name="Hori S."/>
            <person name="Arai W."/>
            <person name="Tsubouchi T."/>
            <person name="Morono Y."/>
            <person name="Uchiyama I."/>
            <person name="Ito T."/>
            <person name="Fujiyama A."/>
            <person name="Inagaki F."/>
            <person name="Takami H."/>
        </authorList>
    </citation>
    <scope>NUCLEOTIDE SEQUENCE</scope>
    <source>
        <strain evidence="1">Expedition CK06-06</strain>
    </source>
</reference>